<gene>
    <name evidence="13" type="ORF">GCM10007380_00390</name>
</gene>
<name>A0A8J3ETM2_9BACI</name>
<keyword evidence="5 11" id="KW-0812">Transmembrane</keyword>
<dbReference type="RefSeq" id="WP_088002526.1">
    <property type="nucleotide sequence ID" value="NZ_BMHB01000001.1"/>
</dbReference>
<keyword evidence="9 11" id="KW-0472">Membrane</keyword>
<comment type="subcellular location">
    <subcellularLocation>
        <location evidence="1">Membrane</location>
        <topology evidence="1">Multi-pass membrane protein</topology>
    </subcellularLocation>
</comment>
<evidence type="ECO:0000256" key="1">
    <source>
        <dbReference type="ARBA" id="ARBA00004141"/>
    </source>
</evidence>
<dbReference type="GO" id="GO:0006814">
    <property type="term" value="P:sodium ion transport"/>
    <property type="evidence" value="ECO:0007669"/>
    <property type="project" value="UniProtKB-KW"/>
</dbReference>
<dbReference type="InterPro" id="IPR038770">
    <property type="entry name" value="Na+/solute_symporter_sf"/>
</dbReference>
<evidence type="ECO:0000256" key="4">
    <source>
        <dbReference type="ARBA" id="ARBA00022449"/>
    </source>
</evidence>
<sequence>MLYVQLAIILIASKLAGDVSTKFGQPAVLGKLLVGILIGPAVLGLVTETDTLHQISEIGVILLMFIAGLETDVKEFKRSWKASTYVGILGILLPLCIGYLYGMMIHLSNFEAIFLGLLLSATSVSISVATLKEMGQLNSKEGATILGAAVIDDVLVIVALAFVMSFSGGDVNLSLMLLKKFAFFIIAILVGWKVVPWILVRFTKLNVSETLISAALIICFVFAIFAEKTGVAAIIGAYIAGVSISVTDFKHAVVQKVETISYSIFVPVFFTLIGVSVQFAGITTSIPMIILLSLIAIATKLIGGALGAKLAGFNRKSSLGIGSAMVSRGEVALIIASTGLANHLLTDKMFSIIVIVVLITTIITPLLMKIFFTEKSTDLEISA</sequence>
<organism evidence="13 14">
    <name type="scientific">Gottfriedia solisilvae</name>
    <dbReference type="NCBI Taxonomy" id="1516104"/>
    <lineage>
        <taxon>Bacteria</taxon>
        <taxon>Bacillati</taxon>
        <taxon>Bacillota</taxon>
        <taxon>Bacilli</taxon>
        <taxon>Bacillales</taxon>
        <taxon>Bacillaceae</taxon>
        <taxon>Gottfriedia</taxon>
    </lineage>
</organism>
<dbReference type="GO" id="GO:0015297">
    <property type="term" value="F:antiporter activity"/>
    <property type="evidence" value="ECO:0007669"/>
    <property type="project" value="UniProtKB-KW"/>
</dbReference>
<accession>A0A8J3ETM2</accession>
<evidence type="ECO:0000256" key="10">
    <source>
        <dbReference type="ARBA" id="ARBA00023201"/>
    </source>
</evidence>
<dbReference type="GO" id="GO:1902600">
    <property type="term" value="P:proton transmembrane transport"/>
    <property type="evidence" value="ECO:0007669"/>
    <property type="project" value="InterPro"/>
</dbReference>
<protein>
    <submittedName>
        <fullName evidence="13">Sodium:proton antiporter</fullName>
    </submittedName>
</protein>
<dbReference type="Pfam" id="PF00999">
    <property type="entry name" value="Na_H_Exchanger"/>
    <property type="match status" value="1"/>
</dbReference>
<evidence type="ECO:0000313" key="14">
    <source>
        <dbReference type="Proteomes" id="UP000626244"/>
    </source>
</evidence>
<dbReference type="InterPro" id="IPR006153">
    <property type="entry name" value="Cation/H_exchanger_TM"/>
</dbReference>
<feature type="transmembrane region" description="Helical" evidence="11">
    <location>
        <begin position="349"/>
        <end position="372"/>
    </location>
</feature>
<comment type="similarity">
    <text evidence="2">Belongs to the monovalent cation:proton antiporter 2 (CPA2) transporter (TC 2.A.37) family.</text>
</comment>
<dbReference type="Proteomes" id="UP000626244">
    <property type="component" value="Unassembled WGS sequence"/>
</dbReference>
<comment type="caution">
    <text evidence="13">The sequence shown here is derived from an EMBL/GenBank/DDBJ whole genome shotgun (WGS) entry which is preliminary data.</text>
</comment>
<proteinExistence type="inferred from homology"/>
<evidence type="ECO:0000259" key="12">
    <source>
        <dbReference type="Pfam" id="PF00999"/>
    </source>
</evidence>
<keyword evidence="6 11" id="KW-1133">Transmembrane helix</keyword>
<feature type="transmembrane region" description="Helical" evidence="11">
    <location>
        <begin position="231"/>
        <end position="249"/>
    </location>
</feature>
<feature type="transmembrane region" description="Helical" evidence="11">
    <location>
        <begin position="261"/>
        <end position="280"/>
    </location>
</feature>
<keyword evidence="8" id="KW-0406">Ion transport</keyword>
<dbReference type="NCBIfam" id="TIGR00932">
    <property type="entry name" value="2a37"/>
    <property type="match status" value="1"/>
</dbReference>
<dbReference type="EMBL" id="BMHB01000001">
    <property type="protein sequence ID" value="GGI09959.1"/>
    <property type="molecule type" value="Genomic_DNA"/>
</dbReference>
<dbReference type="Gene3D" id="1.20.1530.20">
    <property type="match status" value="1"/>
</dbReference>
<keyword evidence="4" id="KW-0050">Antiport</keyword>
<evidence type="ECO:0000256" key="5">
    <source>
        <dbReference type="ARBA" id="ARBA00022692"/>
    </source>
</evidence>
<keyword evidence="10" id="KW-0739">Sodium transport</keyword>
<dbReference type="PANTHER" id="PTHR43562">
    <property type="entry name" value="NAPA-TYPE SODIUM/HYDROGEN ANTIPORTER"/>
    <property type="match status" value="1"/>
</dbReference>
<evidence type="ECO:0000313" key="13">
    <source>
        <dbReference type="EMBL" id="GGI09959.1"/>
    </source>
</evidence>
<keyword evidence="7" id="KW-0915">Sodium</keyword>
<evidence type="ECO:0000256" key="3">
    <source>
        <dbReference type="ARBA" id="ARBA00022448"/>
    </source>
</evidence>
<keyword evidence="3" id="KW-0813">Transport</keyword>
<feature type="transmembrane region" description="Helical" evidence="11">
    <location>
        <begin position="28"/>
        <end position="46"/>
    </location>
</feature>
<evidence type="ECO:0000256" key="8">
    <source>
        <dbReference type="ARBA" id="ARBA00023065"/>
    </source>
</evidence>
<evidence type="ECO:0000256" key="11">
    <source>
        <dbReference type="SAM" id="Phobius"/>
    </source>
</evidence>
<feature type="transmembrane region" description="Helical" evidence="11">
    <location>
        <begin position="181"/>
        <end position="200"/>
    </location>
</feature>
<feature type="transmembrane region" description="Helical" evidence="11">
    <location>
        <begin position="143"/>
        <end position="166"/>
    </location>
</feature>
<reference evidence="14" key="1">
    <citation type="journal article" date="2019" name="Int. J. Syst. Evol. Microbiol.">
        <title>The Global Catalogue of Microorganisms (GCM) 10K type strain sequencing project: providing services to taxonomists for standard genome sequencing and annotation.</title>
        <authorList>
            <consortium name="The Broad Institute Genomics Platform"/>
            <consortium name="The Broad Institute Genome Sequencing Center for Infectious Disease"/>
            <person name="Wu L."/>
            <person name="Ma J."/>
        </authorList>
    </citation>
    <scope>NUCLEOTIDE SEQUENCE [LARGE SCALE GENOMIC DNA]</scope>
    <source>
        <strain evidence="14">CGMCC 1.14993</strain>
    </source>
</reference>
<feature type="transmembrane region" description="Helical" evidence="11">
    <location>
        <begin position="207"/>
        <end position="225"/>
    </location>
</feature>
<dbReference type="InterPro" id="IPR004771">
    <property type="entry name" value="K/H_exchanger"/>
</dbReference>
<feature type="transmembrane region" description="Helical" evidence="11">
    <location>
        <begin position="82"/>
        <end position="101"/>
    </location>
</feature>
<feature type="domain" description="Cation/H+ exchanger transmembrane" evidence="12">
    <location>
        <begin position="15"/>
        <end position="369"/>
    </location>
</feature>
<evidence type="ECO:0000256" key="2">
    <source>
        <dbReference type="ARBA" id="ARBA00005551"/>
    </source>
</evidence>
<dbReference type="GO" id="GO:0008324">
    <property type="term" value="F:monoatomic cation transmembrane transporter activity"/>
    <property type="evidence" value="ECO:0007669"/>
    <property type="project" value="InterPro"/>
</dbReference>
<evidence type="ECO:0000256" key="9">
    <source>
        <dbReference type="ARBA" id="ARBA00023136"/>
    </source>
</evidence>
<evidence type="ECO:0000256" key="7">
    <source>
        <dbReference type="ARBA" id="ARBA00023053"/>
    </source>
</evidence>
<dbReference type="OrthoDB" id="9793589at2"/>
<feature type="transmembrane region" description="Helical" evidence="11">
    <location>
        <begin position="286"/>
        <end position="307"/>
    </location>
</feature>
<keyword evidence="14" id="KW-1185">Reference proteome</keyword>
<dbReference type="GO" id="GO:0016020">
    <property type="term" value="C:membrane"/>
    <property type="evidence" value="ECO:0007669"/>
    <property type="project" value="UniProtKB-SubCell"/>
</dbReference>
<dbReference type="PANTHER" id="PTHR43562:SF3">
    <property type="entry name" value="SODIUM ION_PROTON EXCHANGER (EUROFUNG)"/>
    <property type="match status" value="1"/>
</dbReference>
<dbReference type="AlphaFoldDB" id="A0A8J3ETM2"/>
<feature type="transmembrane region" description="Helical" evidence="11">
    <location>
        <begin position="113"/>
        <end position="131"/>
    </location>
</feature>
<evidence type="ECO:0000256" key="6">
    <source>
        <dbReference type="ARBA" id="ARBA00022989"/>
    </source>
</evidence>